<gene>
    <name evidence="5" type="primary">LOC100373253</name>
</gene>
<dbReference type="SMART" id="SM00364">
    <property type="entry name" value="LRR_BAC"/>
    <property type="match status" value="2"/>
</dbReference>
<protein>
    <submittedName>
        <fullName evidence="5">Leucine-rich repeat-containing protein 27-like</fullName>
    </submittedName>
</protein>
<evidence type="ECO:0000313" key="5">
    <source>
        <dbReference type="RefSeq" id="XP_006813352.1"/>
    </source>
</evidence>
<keyword evidence="2" id="KW-0677">Repeat</keyword>
<feature type="compositionally biased region" description="Polar residues" evidence="3">
    <location>
        <begin position="196"/>
        <end position="206"/>
    </location>
</feature>
<dbReference type="InterPro" id="IPR003591">
    <property type="entry name" value="Leu-rich_rpt_typical-subtyp"/>
</dbReference>
<dbReference type="GeneID" id="100373253"/>
<feature type="compositionally biased region" description="Polar residues" evidence="3">
    <location>
        <begin position="220"/>
        <end position="229"/>
    </location>
</feature>
<feature type="compositionally biased region" description="Acidic residues" evidence="3">
    <location>
        <begin position="1"/>
        <end position="12"/>
    </location>
</feature>
<dbReference type="InterPro" id="IPR050216">
    <property type="entry name" value="LRR_domain-containing"/>
</dbReference>
<dbReference type="InterPro" id="IPR032675">
    <property type="entry name" value="LRR_dom_sf"/>
</dbReference>
<evidence type="ECO:0000256" key="1">
    <source>
        <dbReference type="ARBA" id="ARBA00022614"/>
    </source>
</evidence>
<dbReference type="Gene3D" id="3.80.10.10">
    <property type="entry name" value="Ribonuclease Inhibitor"/>
    <property type="match status" value="1"/>
</dbReference>
<reference evidence="5" key="1">
    <citation type="submission" date="2025-08" db="UniProtKB">
        <authorList>
            <consortium name="RefSeq"/>
        </authorList>
    </citation>
    <scope>IDENTIFICATION</scope>
    <source>
        <tissue evidence="5">Testes</tissue>
    </source>
</reference>
<sequence>MADIASTDEDEYNDSRPVSENPKVRKSDEEVVRDLIDTARALGAITLDISGRNISKFPEEILELNHVEYLYMEGNNLTELPQTLFKSLENLIWLDVRNNQLRNLPATIGDNRSMKTLLLEGNQITELPPELGLVDTLNGLNLQNNPLEFPPPYILEKGVKDILRYLREALAIKNNKLSASDLRMEDLRINDIDRYSSTSSDEYSQPRSKSGGKRRRRVFSGQSRTTIVSDPSDIEFPRPQSVSLHKPISYNEYRQLQYDRFKRAGALGILGKERRNKKKQLQRAPSPPMIDPIESRIIEERRLAQLRELKEKQLLILQRRKDNELLKNWRDETRELQRKHYIKAVQMNREAWFNSNPTDFYDPSVAAPYGTDPAYMKIMTKEDRIKQEVRNRHEALKNMLSPRSKRRLDESR</sequence>
<feature type="region of interest" description="Disordered" evidence="3">
    <location>
        <begin position="196"/>
        <end position="240"/>
    </location>
</feature>
<organism evidence="4 5">
    <name type="scientific">Saccoglossus kowalevskii</name>
    <name type="common">Acorn worm</name>
    <dbReference type="NCBI Taxonomy" id="10224"/>
    <lineage>
        <taxon>Eukaryota</taxon>
        <taxon>Metazoa</taxon>
        <taxon>Hemichordata</taxon>
        <taxon>Enteropneusta</taxon>
        <taxon>Harrimaniidae</taxon>
        <taxon>Saccoglossus</taxon>
    </lineage>
</organism>
<dbReference type="Pfam" id="PF13855">
    <property type="entry name" value="LRR_8"/>
    <property type="match status" value="1"/>
</dbReference>
<dbReference type="PANTHER" id="PTHR48051:SF35">
    <property type="entry name" value="LEUCINE-RICH REPEAT-CONTAINING PROTEIN 27"/>
    <property type="match status" value="1"/>
</dbReference>
<evidence type="ECO:0000256" key="2">
    <source>
        <dbReference type="ARBA" id="ARBA00022737"/>
    </source>
</evidence>
<keyword evidence="1" id="KW-0433">Leucine-rich repeat</keyword>
<dbReference type="RefSeq" id="XP_006813352.1">
    <property type="nucleotide sequence ID" value="XM_006813289.1"/>
</dbReference>
<accession>A0ABM0M011</accession>
<dbReference type="SUPFAM" id="SSF52075">
    <property type="entry name" value="Outer arm dynein light chain 1"/>
    <property type="match status" value="1"/>
</dbReference>
<proteinExistence type="predicted"/>
<dbReference type="PANTHER" id="PTHR48051">
    <property type="match status" value="1"/>
</dbReference>
<dbReference type="InterPro" id="IPR001611">
    <property type="entry name" value="Leu-rich_rpt"/>
</dbReference>
<dbReference type="Proteomes" id="UP000694865">
    <property type="component" value="Unplaced"/>
</dbReference>
<evidence type="ECO:0000256" key="3">
    <source>
        <dbReference type="SAM" id="MobiDB-lite"/>
    </source>
</evidence>
<feature type="region of interest" description="Disordered" evidence="3">
    <location>
        <begin position="1"/>
        <end position="26"/>
    </location>
</feature>
<name>A0ABM0M011_SACKO</name>
<keyword evidence="4" id="KW-1185">Reference proteome</keyword>
<dbReference type="SMART" id="SM00369">
    <property type="entry name" value="LRR_TYP"/>
    <property type="match status" value="3"/>
</dbReference>
<evidence type="ECO:0000313" key="4">
    <source>
        <dbReference type="Proteomes" id="UP000694865"/>
    </source>
</evidence>
<dbReference type="PROSITE" id="PS51450">
    <property type="entry name" value="LRR"/>
    <property type="match status" value="1"/>
</dbReference>